<evidence type="ECO:0008006" key="3">
    <source>
        <dbReference type="Google" id="ProtNLM"/>
    </source>
</evidence>
<protein>
    <recommendedName>
        <fullName evidence="3">DUF2225 domain-containing protein</fullName>
    </recommendedName>
</protein>
<comment type="caution">
    <text evidence="1">The sequence shown here is derived from an EMBL/GenBank/DDBJ whole genome shotgun (WGS) entry which is preliminary data.</text>
</comment>
<accession>A0A9W6DIP9</accession>
<dbReference type="AlphaFoldDB" id="A0A9W6DIP9"/>
<dbReference type="Pfam" id="PF09986">
    <property type="entry name" value="DUF2225"/>
    <property type="match status" value="1"/>
</dbReference>
<proteinExistence type="predicted"/>
<organism evidence="1 2">
    <name type="scientific">Vallitalea longa</name>
    <dbReference type="NCBI Taxonomy" id="2936439"/>
    <lineage>
        <taxon>Bacteria</taxon>
        <taxon>Bacillati</taxon>
        <taxon>Bacillota</taxon>
        <taxon>Clostridia</taxon>
        <taxon>Lachnospirales</taxon>
        <taxon>Vallitaleaceae</taxon>
        <taxon>Vallitalea</taxon>
    </lineage>
</organism>
<dbReference type="EMBL" id="BRLB01000027">
    <property type="protein sequence ID" value="GKX32134.1"/>
    <property type="molecule type" value="Genomic_DNA"/>
</dbReference>
<evidence type="ECO:0000313" key="2">
    <source>
        <dbReference type="Proteomes" id="UP001144256"/>
    </source>
</evidence>
<sequence length="299" mass="34694">MRFIYTTVEKVHFMSDIFSGLEKLGFNNIKGTDIFADEKKKRVKMITNKTKKISAKDLLYDRKVLCPICGERFITRTVRAGKAKLISIDTDLRPKYDVITPYAYDVVLCNCCGYAALNKFFKKITATQADWIKSQISNSYRGRKYPDEYTYEIAIERYKLALLNAVVKKVKASEKAYICLKIAWLYRCYSEDLQKKSSSNTLLDEVKENEMIFIEKAYEGFVNTYQNEDFPVCGMQEMTVIYLLGDLARKLGKLDESTRWVSEVIVSRTANERLKDKARNVKNLVKEQKRILVAKNNEN</sequence>
<gene>
    <name evidence="1" type="ORF">SH1V18_46140</name>
</gene>
<evidence type="ECO:0000313" key="1">
    <source>
        <dbReference type="EMBL" id="GKX32134.1"/>
    </source>
</evidence>
<name>A0A9W6DIP9_9FIRM</name>
<dbReference type="InterPro" id="IPR018708">
    <property type="entry name" value="DUF2225"/>
</dbReference>
<dbReference type="Proteomes" id="UP001144256">
    <property type="component" value="Unassembled WGS sequence"/>
</dbReference>
<reference evidence="1" key="1">
    <citation type="submission" date="2022-06" db="EMBL/GenBank/DDBJ databases">
        <title>Vallitalea longa sp. nov., an anaerobic bacterium isolated from marine sediment.</title>
        <authorList>
            <person name="Hirano S."/>
            <person name="Terahara T."/>
            <person name="Mori K."/>
            <person name="Hamada M."/>
            <person name="Matsumoto R."/>
            <person name="Kobayashi T."/>
        </authorList>
    </citation>
    <scope>NUCLEOTIDE SEQUENCE</scope>
    <source>
        <strain evidence="1">SH18-1</strain>
    </source>
</reference>
<keyword evidence="2" id="KW-1185">Reference proteome</keyword>